<evidence type="ECO:0000256" key="1">
    <source>
        <dbReference type="SAM" id="MobiDB-lite"/>
    </source>
</evidence>
<organism evidence="2 3">
    <name type="scientific">Portunus trituberculatus</name>
    <name type="common">Swimming crab</name>
    <name type="synonym">Neptunus trituberculatus</name>
    <dbReference type="NCBI Taxonomy" id="210409"/>
    <lineage>
        <taxon>Eukaryota</taxon>
        <taxon>Metazoa</taxon>
        <taxon>Ecdysozoa</taxon>
        <taxon>Arthropoda</taxon>
        <taxon>Crustacea</taxon>
        <taxon>Multicrustacea</taxon>
        <taxon>Malacostraca</taxon>
        <taxon>Eumalacostraca</taxon>
        <taxon>Eucarida</taxon>
        <taxon>Decapoda</taxon>
        <taxon>Pleocyemata</taxon>
        <taxon>Brachyura</taxon>
        <taxon>Eubrachyura</taxon>
        <taxon>Portunoidea</taxon>
        <taxon>Portunidae</taxon>
        <taxon>Portuninae</taxon>
        <taxon>Portunus</taxon>
    </lineage>
</organism>
<proteinExistence type="predicted"/>
<dbReference type="AlphaFoldDB" id="A0A5B7D0J8"/>
<name>A0A5B7D0J8_PORTR</name>
<sequence>METKKDDHWEHHPWSKDWVEKEVEEEDLGSMEKHLMEEEDAWELQQSGQGVGEESVLEFL</sequence>
<reference evidence="2 3" key="1">
    <citation type="submission" date="2019-05" db="EMBL/GenBank/DDBJ databases">
        <title>Another draft genome of Portunus trituberculatus and its Hox gene families provides insights of decapod evolution.</title>
        <authorList>
            <person name="Jeong J.-H."/>
            <person name="Song I."/>
            <person name="Kim S."/>
            <person name="Choi T."/>
            <person name="Kim D."/>
            <person name="Ryu S."/>
            <person name="Kim W."/>
        </authorList>
    </citation>
    <scope>NUCLEOTIDE SEQUENCE [LARGE SCALE GENOMIC DNA]</scope>
    <source>
        <tissue evidence="2">Muscle</tissue>
    </source>
</reference>
<evidence type="ECO:0000313" key="3">
    <source>
        <dbReference type="Proteomes" id="UP000324222"/>
    </source>
</evidence>
<dbReference type="EMBL" id="VSRR010000358">
    <property type="protein sequence ID" value="MPC14524.1"/>
    <property type="molecule type" value="Genomic_DNA"/>
</dbReference>
<feature type="region of interest" description="Disordered" evidence="1">
    <location>
        <begin position="1"/>
        <end position="29"/>
    </location>
</feature>
<gene>
    <name evidence="2" type="ORF">E2C01_007292</name>
</gene>
<accession>A0A5B7D0J8</accession>
<protein>
    <submittedName>
        <fullName evidence="2">Uncharacterized protein</fullName>
    </submittedName>
</protein>
<dbReference type="Proteomes" id="UP000324222">
    <property type="component" value="Unassembled WGS sequence"/>
</dbReference>
<feature type="compositionally biased region" description="Basic and acidic residues" evidence="1">
    <location>
        <begin position="1"/>
        <end position="21"/>
    </location>
</feature>
<evidence type="ECO:0000313" key="2">
    <source>
        <dbReference type="EMBL" id="MPC14524.1"/>
    </source>
</evidence>
<keyword evidence="3" id="KW-1185">Reference proteome</keyword>
<comment type="caution">
    <text evidence="2">The sequence shown here is derived from an EMBL/GenBank/DDBJ whole genome shotgun (WGS) entry which is preliminary data.</text>
</comment>